<feature type="domain" description="TonB-dependent receptor-like beta-barrel" evidence="13">
    <location>
        <begin position="282"/>
        <end position="675"/>
    </location>
</feature>
<dbReference type="Proteomes" id="UP000667802">
    <property type="component" value="Unassembled WGS sequence"/>
</dbReference>
<keyword evidence="5 12" id="KW-0732">Signal</keyword>
<evidence type="ECO:0000259" key="14">
    <source>
        <dbReference type="Pfam" id="PF07715"/>
    </source>
</evidence>
<keyword evidence="3 10" id="KW-1134">Transmembrane beta strand</keyword>
<evidence type="ECO:0000256" key="2">
    <source>
        <dbReference type="ARBA" id="ARBA00022448"/>
    </source>
</evidence>
<evidence type="ECO:0000259" key="13">
    <source>
        <dbReference type="Pfam" id="PF00593"/>
    </source>
</evidence>
<dbReference type="RefSeq" id="WP_208343059.1">
    <property type="nucleotide sequence ID" value="NZ_CAWQFN010000255.1"/>
</dbReference>
<evidence type="ECO:0000256" key="11">
    <source>
        <dbReference type="RuleBase" id="RU003357"/>
    </source>
</evidence>
<evidence type="ECO:0000256" key="9">
    <source>
        <dbReference type="ARBA" id="ARBA00023237"/>
    </source>
</evidence>
<protein>
    <submittedName>
        <fullName evidence="15">TonB-dependent receptor</fullName>
    </submittedName>
</protein>
<keyword evidence="6 11" id="KW-0798">TonB box</keyword>
<comment type="similarity">
    <text evidence="10 11">Belongs to the TonB-dependent receptor family.</text>
</comment>
<keyword evidence="2 10" id="KW-0813">Transport</keyword>
<dbReference type="GO" id="GO:0015344">
    <property type="term" value="F:siderophore uptake transmembrane transporter activity"/>
    <property type="evidence" value="ECO:0007669"/>
    <property type="project" value="TreeGrafter"/>
</dbReference>
<comment type="subcellular location">
    <subcellularLocation>
        <location evidence="1 10">Cell outer membrane</location>
        <topology evidence="1 10">Multi-pass membrane protein</topology>
    </subcellularLocation>
</comment>
<keyword evidence="8 15" id="KW-0675">Receptor</keyword>
<feature type="chain" id="PRO_5042922795" evidence="12">
    <location>
        <begin position="26"/>
        <end position="701"/>
    </location>
</feature>
<evidence type="ECO:0000256" key="6">
    <source>
        <dbReference type="ARBA" id="ARBA00023077"/>
    </source>
</evidence>
<dbReference type="AlphaFoldDB" id="A0AAP5M9W0"/>
<accession>A0AAP5M9W0</accession>
<evidence type="ECO:0000256" key="4">
    <source>
        <dbReference type="ARBA" id="ARBA00022692"/>
    </source>
</evidence>
<feature type="domain" description="TonB-dependent receptor plug" evidence="14">
    <location>
        <begin position="105"/>
        <end position="210"/>
    </location>
</feature>
<reference evidence="16" key="1">
    <citation type="journal article" date="2021" name="Science">
        <title>Hunting the eagle killer: A cyanobacterial neurotoxin causes vacuolar myelinopathy.</title>
        <authorList>
            <person name="Breinlinger S."/>
            <person name="Phillips T.J."/>
            <person name="Haram B.N."/>
            <person name="Mares J."/>
            <person name="Martinez Yerena J.A."/>
            <person name="Hrouzek P."/>
            <person name="Sobotka R."/>
            <person name="Henderson W.M."/>
            <person name="Schmieder P."/>
            <person name="Williams S.M."/>
            <person name="Lauderdale J.D."/>
            <person name="Wilde H.D."/>
            <person name="Gerrin W."/>
            <person name="Kust A."/>
            <person name="Washington J.W."/>
            <person name="Wagner C."/>
            <person name="Geier B."/>
            <person name="Liebeke M."/>
            <person name="Enke H."/>
            <person name="Niedermeyer T.H.J."/>
            <person name="Wilde S.B."/>
        </authorList>
    </citation>
    <scope>NUCLEOTIDE SEQUENCE [LARGE SCALE GENOMIC DNA]</scope>
    <source>
        <strain evidence="16">Thurmond2011</strain>
    </source>
</reference>
<dbReference type="InterPro" id="IPR036942">
    <property type="entry name" value="Beta-barrel_TonB_sf"/>
</dbReference>
<proteinExistence type="inferred from homology"/>
<dbReference type="GO" id="GO:0009279">
    <property type="term" value="C:cell outer membrane"/>
    <property type="evidence" value="ECO:0007669"/>
    <property type="project" value="UniProtKB-SubCell"/>
</dbReference>
<dbReference type="GO" id="GO:0044718">
    <property type="term" value="P:siderophore transmembrane transport"/>
    <property type="evidence" value="ECO:0007669"/>
    <property type="project" value="TreeGrafter"/>
</dbReference>
<dbReference type="SUPFAM" id="SSF56935">
    <property type="entry name" value="Porins"/>
    <property type="match status" value="1"/>
</dbReference>
<dbReference type="EMBL" id="JAALHA020000003">
    <property type="protein sequence ID" value="MDR9894844.1"/>
    <property type="molecule type" value="Genomic_DNA"/>
</dbReference>
<dbReference type="PROSITE" id="PS52016">
    <property type="entry name" value="TONB_DEPENDENT_REC_3"/>
    <property type="match status" value="1"/>
</dbReference>
<dbReference type="InterPro" id="IPR000531">
    <property type="entry name" value="Beta-barrel_TonB"/>
</dbReference>
<dbReference type="CDD" id="cd01347">
    <property type="entry name" value="ligand_gated_channel"/>
    <property type="match status" value="1"/>
</dbReference>
<dbReference type="InterPro" id="IPR037066">
    <property type="entry name" value="Plug_dom_sf"/>
</dbReference>
<evidence type="ECO:0000313" key="15">
    <source>
        <dbReference type="EMBL" id="MDR9894844.1"/>
    </source>
</evidence>
<keyword evidence="7 10" id="KW-0472">Membrane</keyword>
<evidence type="ECO:0000313" key="16">
    <source>
        <dbReference type="Proteomes" id="UP000667802"/>
    </source>
</evidence>
<keyword evidence="9 10" id="KW-0998">Cell outer membrane</keyword>
<evidence type="ECO:0000256" key="5">
    <source>
        <dbReference type="ARBA" id="ARBA00022729"/>
    </source>
</evidence>
<dbReference type="InterPro" id="IPR012910">
    <property type="entry name" value="Plug_dom"/>
</dbReference>
<dbReference type="Pfam" id="PF07715">
    <property type="entry name" value="Plug"/>
    <property type="match status" value="1"/>
</dbReference>
<dbReference type="Gene3D" id="2.170.130.10">
    <property type="entry name" value="TonB-dependent receptor, plug domain"/>
    <property type="match status" value="1"/>
</dbReference>
<evidence type="ECO:0000256" key="7">
    <source>
        <dbReference type="ARBA" id="ARBA00023136"/>
    </source>
</evidence>
<evidence type="ECO:0000256" key="10">
    <source>
        <dbReference type="PROSITE-ProRule" id="PRU01360"/>
    </source>
</evidence>
<name>A0AAP5M9W0_9CYAN</name>
<dbReference type="InterPro" id="IPR039426">
    <property type="entry name" value="TonB-dep_rcpt-like"/>
</dbReference>
<evidence type="ECO:0000256" key="1">
    <source>
        <dbReference type="ARBA" id="ARBA00004571"/>
    </source>
</evidence>
<sequence length="701" mass="77175">MKSVFLIGIAVDSLLILFSAFTADASLNHKTVITSTQANSNIPNLSEIDLPATNAHLLTPEPALTEFKFTKSPELAQTETVPMPSKNSDIFIEVTGEKDSLPESTPVYVIEKEEIQKQGDTSVADVLKKLPGFAINNTGHGADIHTGTYYRGASINQSVFLINGRPINTNINTYHGTSDLNSIPVESIERVELYSGTASALYGSSAFGGIVNIVTKQGSGKPKFHSLVEFGSLNLNNEQASFAGSSGIVRYNLSFERYFIDNRYRVPVGAANRDGQGFFSNADTSTSSYFGSIALDLDPKNTVSLDVTKLSSRRGLIYFGFPLQKDRLNHEGVNVGLSWKTKLGNGNSSNLTTTVGYNQDEFNTYGPSSQFYRTGTLDTKLLTARVEHEWQITQNDKLRWGLDLQDTMLNGDVFSTVPNRIAFNQTQDRSILNTALFAVNSWNITENFLVDLGLRQSFDSKFGSYFNPSVGLRYAITPKIALRGSWAGGQRNPGLDQLYVYDTVHGWLPNSNLKPETGSSWTAGVDVNFSDNLTGRFTYFGSSLDNRLAVDNGRWANIGLVDTNGLEVALEWKIVSGWSTFLNYTYTDAQIKTGAQKGLQLDLVPYSVASAGIGYESRGWQANLYATYYGGSRRALFNAPGDKPTDFSPSFFNLDLSGRVPITRNFGLKVYLENLLDKQFEKVNRIYSPGFTFRLGLSADF</sequence>
<keyword evidence="16" id="KW-1185">Reference proteome</keyword>
<evidence type="ECO:0000256" key="8">
    <source>
        <dbReference type="ARBA" id="ARBA00023170"/>
    </source>
</evidence>
<dbReference type="PANTHER" id="PTHR30069:SF29">
    <property type="entry name" value="HEMOGLOBIN AND HEMOGLOBIN-HAPTOGLOBIN-BINDING PROTEIN 1-RELATED"/>
    <property type="match status" value="1"/>
</dbReference>
<dbReference type="Pfam" id="PF00593">
    <property type="entry name" value="TonB_dep_Rec_b-barrel"/>
    <property type="match status" value="1"/>
</dbReference>
<evidence type="ECO:0000256" key="12">
    <source>
        <dbReference type="SAM" id="SignalP"/>
    </source>
</evidence>
<organism evidence="15 16">
    <name type="scientific">Aetokthonos hydrillicola Thurmond2011</name>
    <dbReference type="NCBI Taxonomy" id="2712845"/>
    <lineage>
        <taxon>Bacteria</taxon>
        <taxon>Bacillati</taxon>
        <taxon>Cyanobacteriota</taxon>
        <taxon>Cyanophyceae</taxon>
        <taxon>Nostocales</taxon>
        <taxon>Hapalosiphonaceae</taxon>
        <taxon>Aetokthonos</taxon>
    </lineage>
</organism>
<gene>
    <name evidence="15" type="ORF">G7B40_009740</name>
</gene>
<evidence type="ECO:0000256" key="3">
    <source>
        <dbReference type="ARBA" id="ARBA00022452"/>
    </source>
</evidence>
<comment type="caution">
    <text evidence="15">The sequence shown here is derived from an EMBL/GenBank/DDBJ whole genome shotgun (WGS) entry which is preliminary data.</text>
</comment>
<keyword evidence="4 10" id="KW-0812">Transmembrane</keyword>
<feature type="signal peptide" evidence="12">
    <location>
        <begin position="1"/>
        <end position="25"/>
    </location>
</feature>
<dbReference type="PANTHER" id="PTHR30069">
    <property type="entry name" value="TONB-DEPENDENT OUTER MEMBRANE RECEPTOR"/>
    <property type="match status" value="1"/>
</dbReference>
<dbReference type="Gene3D" id="2.40.170.20">
    <property type="entry name" value="TonB-dependent receptor, beta-barrel domain"/>
    <property type="match status" value="1"/>
</dbReference>